<accession>A0ABM7JRB3</accession>
<proteinExistence type="predicted"/>
<organism evidence="2 3">
    <name type="scientific">Mycobacterium mantenii</name>
    <dbReference type="NCBI Taxonomy" id="560555"/>
    <lineage>
        <taxon>Bacteria</taxon>
        <taxon>Bacillati</taxon>
        <taxon>Actinomycetota</taxon>
        <taxon>Actinomycetes</taxon>
        <taxon>Mycobacteriales</taxon>
        <taxon>Mycobacteriaceae</taxon>
        <taxon>Mycobacterium</taxon>
        <taxon>Mycobacterium avium complex (MAC)</taxon>
    </lineage>
</organism>
<gene>
    <name evidence="2" type="ORF">MMAN_22350</name>
</gene>
<feature type="compositionally biased region" description="Polar residues" evidence="1">
    <location>
        <begin position="55"/>
        <end position="67"/>
    </location>
</feature>
<dbReference type="EMBL" id="AP022590">
    <property type="protein sequence ID" value="BBY38101.1"/>
    <property type="molecule type" value="Genomic_DNA"/>
</dbReference>
<evidence type="ECO:0000313" key="2">
    <source>
        <dbReference type="EMBL" id="BBY38101.1"/>
    </source>
</evidence>
<reference evidence="2 3" key="1">
    <citation type="journal article" date="2019" name="Emerg. Microbes Infect.">
        <title>Comprehensive subspecies identification of 175 nontuberculous mycobacteria species based on 7547 genomic profiles.</title>
        <authorList>
            <person name="Matsumoto Y."/>
            <person name="Kinjo T."/>
            <person name="Motooka D."/>
            <person name="Nabeya D."/>
            <person name="Jung N."/>
            <person name="Uechi K."/>
            <person name="Horii T."/>
            <person name="Iida T."/>
            <person name="Fujita J."/>
            <person name="Nakamura S."/>
        </authorList>
    </citation>
    <scope>NUCLEOTIDE SEQUENCE [LARGE SCALE GENOMIC DNA]</scope>
    <source>
        <strain evidence="2 3">JCM 18113</strain>
    </source>
</reference>
<sequence>MSAEQPFRCYAWIEPHAPAIICSMCSIETRLSIRGAGKRNAATERRVFAHKYASSARNLRSKPSIQGRSVLANYQPHQGRGP</sequence>
<keyword evidence="3" id="KW-1185">Reference proteome</keyword>
<name>A0ABM7JRB3_MYCNT</name>
<evidence type="ECO:0000313" key="3">
    <source>
        <dbReference type="Proteomes" id="UP000465812"/>
    </source>
</evidence>
<evidence type="ECO:0000256" key="1">
    <source>
        <dbReference type="SAM" id="MobiDB-lite"/>
    </source>
</evidence>
<dbReference type="Proteomes" id="UP000465812">
    <property type="component" value="Chromosome"/>
</dbReference>
<feature type="region of interest" description="Disordered" evidence="1">
    <location>
        <begin position="53"/>
        <end position="82"/>
    </location>
</feature>
<protein>
    <submittedName>
        <fullName evidence="2">Uncharacterized protein</fullName>
    </submittedName>
</protein>